<feature type="region of interest" description="Disordered" evidence="1">
    <location>
        <begin position="1"/>
        <end position="134"/>
    </location>
</feature>
<dbReference type="AlphaFoldDB" id="A0A9D4SMR7"/>
<gene>
    <name evidence="2" type="ORF">HPB52_010907</name>
</gene>
<proteinExistence type="predicted"/>
<dbReference type="EMBL" id="JABSTV010001255">
    <property type="protein sequence ID" value="KAH7935643.1"/>
    <property type="molecule type" value="Genomic_DNA"/>
</dbReference>
<evidence type="ECO:0000313" key="3">
    <source>
        <dbReference type="Proteomes" id="UP000821837"/>
    </source>
</evidence>
<sequence>MLKITRDVATVRSRPASLKLHLPEGTPVDSHKQPVKGAAETPCSTAHEESPVGGDKSESVKESSCSLALPEGTPVDSHKQPVKGAAEIPCPTVNESSPTSSDESDGEKESACSSAPPTSAGTSSTFAAKSRRPKEIIKRLQGRVCKYKKTIERLRKRQGQLARELQPAA</sequence>
<comment type="caution">
    <text evidence="2">The sequence shown here is derived from an EMBL/GenBank/DDBJ whole genome shotgun (WGS) entry which is preliminary data.</text>
</comment>
<keyword evidence="3" id="KW-1185">Reference proteome</keyword>
<protein>
    <submittedName>
        <fullName evidence="2">Uncharacterized protein</fullName>
    </submittedName>
</protein>
<reference evidence="2" key="1">
    <citation type="journal article" date="2020" name="Cell">
        <title>Large-Scale Comparative Analyses of Tick Genomes Elucidate Their Genetic Diversity and Vector Capacities.</title>
        <authorList>
            <consortium name="Tick Genome and Microbiome Consortium (TIGMIC)"/>
            <person name="Jia N."/>
            <person name="Wang J."/>
            <person name="Shi W."/>
            <person name="Du L."/>
            <person name="Sun Y."/>
            <person name="Zhan W."/>
            <person name="Jiang J.F."/>
            <person name="Wang Q."/>
            <person name="Zhang B."/>
            <person name="Ji P."/>
            <person name="Bell-Sakyi L."/>
            <person name="Cui X.M."/>
            <person name="Yuan T.T."/>
            <person name="Jiang B.G."/>
            <person name="Yang W.F."/>
            <person name="Lam T.T."/>
            <person name="Chang Q.C."/>
            <person name="Ding S.J."/>
            <person name="Wang X.J."/>
            <person name="Zhu J.G."/>
            <person name="Ruan X.D."/>
            <person name="Zhao L."/>
            <person name="Wei J.T."/>
            <person name="Ye R.Z."/>
            <person name="Que T.C."/>
            <person name="Du C.H."/>
            <person name="Zhou Y.H."/>
            <person name="Cheng J.X."/>
            <person name="Dai P.F."/>
            <person name="Guo W.B."/>
            <person name="Han X.H."/>
            <person name="Huang E.J."/>
            <person name="Li L.F."/>
            <person name="Wei W."/>
            <person name="Gao Y.C."/>
            <person name="Liu J.Z."/>
            <person name="Shao H.Z."/>
            <person name="Wang X."/>
            <person name="Wang C.C."/>
            <person name="Yang T.C."/>
            <person name="Huo Q.B."/>
            <person name="Li W."/>
            <person name="Chen H.Y."/>
            <person name="Chen S.E."/>
            <person name="Zhou L.G."/>
            <person name="Ni X.B."/>
            <person name="Tian J.H."/>
            <person name="Sheng Y."/>
            <person name="Liu T."/>
            <person name="Pan Y.S."/>
            <person name="Xia L.Y."/>
            <person name="Li J."/>
            <person name="Zhao F."/>
            <person name="Cao W.C."/>
        </authorList>
    </citation>
    <scope>NUCLEOTIDE SEQUENCE</scope>
    <source>
        <strain evidence="2">Rsan-2018</strain>
    </source>
</reference>
<evidence type="ECO:0000256" key="1">
    <source>
        <dbReference type="SAM" id="MobiDB-lite"/>
    </source>
</evidence>
<accession>A0A9D4SMR7</accession>
<dbReference type="Proteomes" id="UP000821837">
    <property type="component" value="Unassembled WGS sequence"/>
</dbReference>
<name>A0A9D4SMR7_RHISA</name>
<organism evidence="2 3">
    <name type="scientific">Rhipicephalus sanguineus</name>
    <name type="common">Brown dog tick</name>
    <name type="synonym">Ixodes sanguineus</name>
    <dbReference type="NCBI Taxonomy" id="34632"/>
    <lineage>
        <taxon>Eukaryota</taxon>
        <taxon>Metazoa</taxon>
        <taxon>Ecdysozoa</taxon>
        <taxon>Arthropoda</taxon>
        <taxon>Chelicerata</taxon>
        <taxon>Arachnida</taxon>
        <taxon>Acari</taxon>
        <taxon>Parasitiformes</taxon>
        <taxon>Ixodida</taxon>
        <taxon>Ixodoidea</taxon>
        <taxon>Ixodidae</taxon>
        <taxon>Rhipicephalinae</taxon>
        <taxon>Rhipicephalus</taxon>
        <taxon>Rhipicephalus</taxon>
    </lineage>
</organism>
<reference evidence="2" key="2">
    <citation type="submission" date="2021-09" db="EMBL/GenBank/DDBJ databases">
        <authorList>
            <person name="Jia N."/>
            <person name="Wang J."/>
            <person name="Shi W."/>
            <person name="Du L."/>
            <person name="Sun Y."/>
            <person name="Zhan W."/>
            <person name="Jiang J."/>
            <person name="Wang Q."/>
            <person name="Zhang B."/>
            <person name="Ji P."/>
            <person name="Sakyi L.B."/>
            <person name="Cui X."/>
            <person name="Yuan T."/>
            <person name="Jiang B."/>
            <person name="Yang W."/>
            <person name="Lam T.T.-Y."/>
            <person name="Chang Q."/>
            <person name="Ding S."/>
            <person name="Wang X."/>
            <person name="Zhu J."/>
            <person name="Ruan X."/>
            <person name="Zhao L."/>
            <person name="Wei J."/>
            <person name="Que T."/>
            <person name="Du C."/>
            <person name="Cheng J."/>
            <person name="Dai P."/>
            <person name="Han X."/>
            <person name="Huang E."/>
            <person name="Gao Y."/>
            <person name="Liu J."/>
            <person name="Shao H."/>
            <person name="Ye R."/>
            <person name="Li L."/>
            <person name="Wei W."/>
            <person name="Wang X."/>
            <person name="Wang C."/>
            <person name="Huo Q."/>
            <person name="Li W."/>
            <person name="Guo W."/>
            <person name="Chen H."/>
            <person name="Chen S."/>
            <person name="Zhou L."/>
            <person name="Zhou L."/>
            <person name="Ni X."/>
            <person name="Tian J."/>
            <person name="Zhou Y."/>
            <person name="Sheng Y."/>
            <person name="Liu T."/>
            <person name="Pan Y."/>
            <person name="Xia L."/>
            <person name="Li J."/>
            <person name="Zhao F."/>
            <person name="Cao W."/>
        </authorList>
    </citation>
    <scope>NUCLEOTIDE SEQUENCE</scope>
    <source>
        <strain evidence="2">Rsan-2018</strain>
        <tissue evidence="2">Larvae</tissue>
    </source>
</reference>
<feature type="compositionally biased region" description="Low complexity" evidence="1">
    <location>
        <begin position="111"/>
        <end position="128"/>
    </location>
</feature>
<dbReference type="VEuPathDB" id="VectorBase:RSAN_032977"/>
<evidence type="ECO:0000313" key="2">
    <source>
        <dbReference type="EMBL" id="KAH7935643.1"/>
    </source>
</evidence>
<feature type="compositionally biased region" description="Basic and acidic residues" evidence="1">
    <location>
        <begin position="46"/>
        <end position="61"/>
    </location>
</feature>